<reference evidence="2" key="1">
    <citation type="submission" date="2024-05" db="EMBL/GenBank/DDBJ databases">
        <title>30 novel species of actinomycetes from the DSMZ collection.</title>
        <authorList>
            <person name="Nouioui I."/>
        </authorList>
    </citation>
    <scope>NUCLEOTIDE SEQUENCE</scope>
    <source>
        <strain evidence="2">DSM 3412</strain>
    </source>
</reference>
<evidence type="ECO:0008006" key="4">
    <source>
        <dbReference type="Google" id="ProtNLM"/>
    </source>
</evidence>
<organism evidence="2 3">
    <name type="scientific">Streptomyces gottesmaniae</name>
    <dbReference type="NCBI Taxonomy" id="3075518"/>
    <lineage>
        <taxon>Bacteria</taxon>
        <taxon>Bacillati</taxon>
        <taxon>Actinomycetota</taxon>
        <taxon>Actinomycetes</taxon>
        <taxon>Kitasatosporales</taxon>
        <taxon>Streptomycetaceae</taxon>
        <taxon>Streptomyces</taxon>
    </lineage>
</organism>
<name>A0ABU2YYJ5_9ACTN</name>
<feature type="compositionally biased region" description="Gly residues" evidence="1">
    <location>
        <begin position="623"/>
        <end position="632"/>
    </location>
</feature>
<dbReference type="Gene3D" id="2.40.10.120">
    <property type="match status" value="1"/>
</dbReference>
<feature type="compositionally biased region" description="Low complexity" evidence="1">
    <location>
        <begin position="732"/>
        <end position="747"/>
    </location>
</feature>
<feature type="compositionally biased region" description="Low complexity" evidence="1">
    <location>
        <begin position="695"/>
        <end position="722"/>
    </location>
</feature>
<proteinExistence type="predicted"/>
<dbReference type="EMBL" id="JAVRFJ010000009">
    <property type="protein sequence ID" value="MDT0568247.1"/>
    <property type="molecule type" value="Genomic_DNA"/>
</dbReference>
<dbReference type="InterPro" id="IPR009003">
    <property type="entry name" value="Peptidase_S1_PA"/>
</dbReference>
<gene>
    <name evidence="2" type="ORF">RM704_12315</name>
</gene>
<feature type="compositionally biased region" description="Polar residues" evidence="1">
    <location>
        <begin position="751"/>
        <end position="762"/>
    </location>
</feature>
<comment type="caution">
    <text evidence="2">The sequence shown here is derived from an EMBL/GenBank/DDBJ whole genome shotgun (WGS) entry which is preliminary data.</text>
</comment>
<dbReference type="RefSeq" id="WP_052146215.1">
    <property type="nucleotide sequence ID" value="NZ_JAVRFJ010000009.1"/>
</dbReference>
<evidence type="ECO:0000313" key="3">
    <source>
        <dbReference type="Proteomes" id="UP001180737"/>
    </source>
</evidence>
<feature type="region of interest" description="Disordered" evidence="1">
    <location>
        <begin position="583"/>
        <end position="766"/>
    </location>
</feature>
<dbReference type="SUPFAM" id="SSF50494">
    <property type="entry name" value="Trypsin-like serine proteases"/>
    <property type="match status" value="1"/>
</dbReference>
<protein>
    <recommendedName>
        <fullName evidence="4">Serine protease</fullName>
    </recommendedName>
</protein>
<feature type="compositionally biased region" description="Low complexity" evidence="1">
    <location>
        <begin position="367"/>
        <end position="381"/>
    </location>
</feature>
<dbReference type="Proteomes" id="UP001180737">
    <property type="component" value="Unassembled WGS sequence"/>
</dbReference>
<evidence type="ECO:0000313" key="2">
    <source>
        <dbReference type="EMBL" id="MDT0568247.1"/>
    </source>
</evidence>
<sequence length="1471" mass="152382">MAVRGRRATDDGRRAARDEVLVRVGDLAGRPRGTGFVADHHGTVVTSHEAVDGLARIVVRATGDRVCVVTSDAVTPLPALDLALIRTQGLCVDPLPFALRDEVETGAYVRIAAGGWREARVLGTADVTYTATDGFHLLRGALELAIGTAGSDALRLGGGAAGGPVLDMITGAVVGVLGTALEAQHRATGFAVPLRGWRAEQPLAELLARNAATVPAYRTDLNLAGVLELTATTVGSDGPGAGAGAMAAADADPVERVDVVREFSAFSEGPAAVLALVGPPGSGRTTELAALAARRGRGPAPAPTLWLRGADLLSDDTSVADAARRALERAGRIVAASVSASSEGADAGGSTGEREAAARGSGGPDRSTGSGAGRASAADGAGVADGTGAADGGAASAAWAATDFSAAFAASAGACGGEDSSGGAGASDDRAAGGGRAWLPGRYQGELGDIRPERLARLAGAEGRPLLLLLDGPEEMPPTLAHRLAEWTAGTVEWLRANGARLVVACRAEYWEWAGAHFPAELLHGEAPGAQGPPLPACVRLGDLTESEARRARLRYGIPEDTLTTEDARHPLTLRLLSEVRAALPDPSNGRPGEDGASAGPPDGHMAGATGAGRTDEEPEGRVPGGPGPEGQGRGDRGPEDRGRDGWGPQAAGREGWGPQEQGRCGPGNRGPEDRGPSEPRCGGPDTPQDGADIPSTGRTTPTAATPGGASAPSAPGAPDTGGHPHGRAKRPTGPGPSSSGPTAYAPGPTPHTSGPTASPTPSGRPGRDEVLAAYLDLMCLRIAVRLAAVNGVRGAGVRRLAAQVSGQVHEAARRCLGPGQGELDRAAFEAVFPWGPVPGRRLGGTTGWASAVLTEGLLVPAGDGYRFAHEELADWIQGAHLDLDAALHALVHRGWVAQAESRRGWGTMPPEARVRRQARRATRDLPVPRHRIGPVVHALLLLGRQQGPTELAGRLEELLDALDALLPPGAPAPDDPTWWATRLLAEVLLRVPDATPYTRVLRFLTERIGAWRAQGRGVPAEFGPDFWASLPLPEAERFDLLRRLVVADPATGEGPRYLDAVSRLLSAAPVAVQPLLTRWFADDTPLVATPDATVATAAQALLHTHRRCALDDLTEALVDSAHRRGDELLAVLSEEEPSAVCRAVDRWAHDERPARRVAGLAYGLRTAPHVRTEADRELLRYAALALLGRPADVTLHSGALALLVRDPQTRPRYLPQALERFAAGDPQLPASAVVTALATDPDPVLAAFRARLRTPGAEGSDGEALRTLAEVTTPGLARRVTTLVREVVALRPEVAGHVAVYVDRRLEHGPGTRAVLFPLVSGLIVDGPVQVRAALAAVFAEPGTPVSRPLRRELLDLLTATERDPSVLDALLRAVVAGAAGTSVGMAGTSAGTDVRVLVHRIGLLLVRTPDGATRFDWALVDLARHVPGFAELVAGWLSGTPQEWAAVVGPSTRRMIENLAGVPGVRVPA</sequence>
<feature type="compositionally biased region" description="Basic and acidic residues" evidence="1">
    <location>
        <begin position="633"/>
        <end position="645"/>
    </location>
</feature>
<dbReference type="Pfam" id="PF13365">
    <property type="entry name" value="Trypsin_2"/>
    <property type="match status" value="1"/>
</dbReference>
<dbReference type="SUPFAM" id="SSF52540">
    <property type="entry name" value="P-loop containing nucleoside triphosphate hydrolases"/>
    <property type="match status" value="1"/>
</dbReference>
<dbReference type="InterPro" id="IPR027417">
    <property type="entry name" value="P-loop_NTPase"/>
</dbReference>
<feature type="region of interest" description="Disordered" evidence="1">
    <location>
        <begin position="338"/>
        <end position="381"/>
    </location>
</feature>
<accession>A0ABU2YYJ5</accession>
<feature type="region of interest" description="Disordered" evidence="1">
    <location>
        <begin position="417"/>
        <end position="437"/>
    </location>
</feature>
<evidence type="ECO:0000256" key="1">
    <source>
        <dbReference type="SAM" id="MobiDB-lite"/>
    </source>
</evidence>
<keyword evidence="3" id="KW-1185">Reference proteome</keyword>